<organism evidence="1 2">
    <name type="scientific">Rosa chinensis</name>
    <name type="common">China rose</name>
    <dbReference type="NCBI Taxonomy" id="74649"/>
    <lineage>
        <taxon>Eukaryota</taxon>
        <taxon>Viridiplantae</taxon>
        <taxon>Streptophyta</taxon>
        <taxon>Embryophyta</taxon>
        <taxon>Tracheophyta</taxon>
        <taxon>Spermatophyta</taxon>
        <taxon>Magnoliopsida</taxon>
        <taxon>eudicotyledons</taxon>
        <taxon>Gunneridae</taxon>
        <taxon>Pentapetalae</taxon>
        <taxon>rosids</taxon>
        <taxon>fabids</taxon>
        <taxon>Rosales</taxon>
        <taxon>Rosaceae</taxon>
        <taxon>Rosoideae</taxon>
        <taxon>Rosoideae incertae sedis</taxon>
        <taxon>Rosa</taxon>
    </lineage>
</organism>
<dbReference type="Proteomes" id="UP000238479">
    <property type="component" value="Chromosome 2"/>
</dbReference>
<comment type="caution">
    <text evidence="1">The sequence shown here is derived from an EMBL/GenBank/DDBJ whole genome shotgun (WGS) entry which is preliminary data.</text>
</comment>
<name>A0A2P6RUW4_ROSCH</name>
<dbReference type="AlphaFoldDB" id="A0A2P6RUW4"/>
<keyword evidence="2" id="KW-1185">Reference proteome</keyword>
<reference evidence="1 2" key="1">
    <citation type="journal article" date="2018" name="Nat. Genet.">
        <title>The Rosa genome provides new insights in the design of modern roses.</title>
        <authorList>
            <person name="Bendahmane M."/>
        </authorList>
    </citation>
    <scope>NUCLEOTIDE SEQUENCE [LARGE SCALE GENOMIC DNA]</scope>
    <source>
        <strain evidence="2">cv. Old Blush</strain>
    </source>
</reference>
<dbReference type="EMBL" id="PDCK01000040">
    <property type="protein sequence ID" value="PRQ50211.1"/>
    <property type="molecule type" value="Genomic_DNA"/>
</dbReference>
<accession>A0A2P6RUW4</accession>
<sequence>MGKKVNGEWRAGVVGVVLPQSGARTAPGWFEWLLPDSRSPGGDYSVAAWLGFTMLRSGRLNPVWVARFASVLEVGGVPRRPDGDDGRFAGRLALWSEGGGSGVAGGGKAGVLLSGWQMFLC</sequence>
<dbReference type="Gramene" id="PRQ50211">
    <property type="protein sequence ID" value="PRQ50211"/>
    <property type="gene ID" value="RchiOBHm_Chr2g0130671"/>
</dbReference>
<proteinExistence type="predicted"/>
<evidence type="ECO:0000313" key="1">
    <source>
        <dbReference type="EMBL" id="PRQ50211.1"/>
    </source>
</evidence>
<protein>
    <submittedName>
        <fullName evidence="1">Uncharacterized protein</fullName>
    </submittedName>
</protein>
<evidence type="ECO:0000313" key="2">
    <source>
        <dbReference type="Proteomes" id="UP000238479"/>
    </source>
</evidence>
<gene>
    <name evidence="1" type="ORF">RchiOBHm_Chr2g0130671</name>
</gene>